<name>A0ABS7ZQS3_9GAMM</name>
<dbReference type="Gene3D" id="2.40.160.10">
    <property type="entry name" value="Porin"/>
    <property type="match status" value="1"/>
</dbReference>
<protein>
    <submittedName>
        <fullName evidence="7">Porin</fullName>
    </submittedName>
</protein>
<evidence type="ECO:0000313" key="7">
    <source>
        <dbReference type="EMBL" id="MCA6064072.1"/>
    </source>
</evidence>
<proteinExistence type="predicted"/>
<feature type="domain" description="Porin" evidence="6">
    <location>
        <begin position="11"/>
        <end position="343"/>
    </location>
</feature>
<dbReference type="RefSeq" id="WP_225674692.1">
    <property type="nucleotide sequence ID" value="NZ_JAEDAH010000053.1"/>
</dbReference>
<dbReference type="PANTHER" id="PTHR34501:SF2">
    <property type="entry name" value="OUTER MEMBRANE PORIN F-RELATED"/>
    <property type="match status" value="1"/>
</dbReference>
<dbReference type="InterPro" id="IPR050298">
    <property type="entry name" value="Gram-neg_bact_OMP"/>
</dbReference>
<evidence type="ECO:0000256" key="2">
    <source>
        <dbReference type="ARBA" id="ARBA00022729"/>
    </source>
</evidence>
<dbReference type="PANTHER" id="PTHR34501">
    <property type="entry name" value="PROTEIN YDDL-RELATED"/>
    <property type="match status" value="1"/>
</dbReference>
<dbReference type="SUPFAM" id="SSF56935">
    <property type="entry name" value="Porins"/>
    <property type="match status" value="1"/>
</dbReference>
<organism evidence="7 8">
    <name type="scientific">Thalassolituus marinus</name>
    <dbReference type="NCBI Taxonomy" id="671053"/>
    <lineage>
        <taxon>Bacteria</taxon>
        <taxon>Pseudomonadati</taxon>
        <taxon>Pseudomonadota</taxon>
        <taxon>Gammaproteobacteria</taxon>
        <taxon>Oceanospirillales</taxon>
        <taxon>Oceanospirillaceae</taxon>
        <taxon>Thalassolituus</taxon>
    </lineage>
</organism>
<keyword evidence="3" id="KW-0472">Membrane</keyword>
<gene>
    <name evidence="7" type="ORF">I9W95_10680</name>
</gene>
<reference evidence="7 8" key="1">
    <citation type="submission" date="2020-12" db="EMBL/GenBank/DDBJ databases">
        <title>Novel Thalassolituus-related marine hydrocarbonoclastic bacteria mediated algae-derived hydrocarbons mineralization in twilight zone of the northern South China Sea.</title>
        <authorList>
            <person name="Dong C."/>
        </authorList>
    </citation>
    <scope>NUCLEOTIDE SEQUENCE [LARGE SCALE GENOMIC DNA]</scope>
    <source>
        <strain evidence="7 8">IMCC1826</strain>
    </source>
</reference>
<feature type="region of interest" description="Disordered" evidence="4">
    <location>
        <begin position="47"/>
        <end position="66"/>
    </location>
</feature>
<dbReference type="InterPro" id="IPR033900">
    <property type="entry name" value="Gram_neg_porin_domain"/>
</dbReference>
<evidence type="ECO:0000256" key="1">
    <source>
        <dbReference type="ARBA" id="ARBA00004571"/>
    </source>
</evidence>
<accession>A0ABS7ZQS3</accession>
<dbReference type="InterPro" id="IPR023614">
    <property type="entry name" value="Porin_dom_sf"/>
</dbReference>
<sequence>MAKKHPVAVAIVAAALSASVSAAPSVNFYGFVDIGLETYSSSAANGTDVYPNSGSDDPANRSNSNSDAREFALTNGVQSRLGVRGSEDLGDGWSSSYRIEARINVLDDGGNFARTRLGWIGLAKGEHSVKVGAQWSPFLEYSGWNTNRNEVQGMGSYFYITEALPGSVGYGYRNDSTINYTYGGGGFSTSPFTATLALHIAEDDRTVTVDGDDELANDSGITAVTVGAATTFAGLTLNAVAIQSVVKESDAAKSVNAELSAPMIYSVGGKYVVNNAWNFGLAYRVAERDSGGDDKRTSATLSAQYHASEKLTLNLGYAVGEDDDATQRQLDADIFGSAYYQLAGSRLIGFEFEKADYGRDGESQAMLLSMRQNF</sequence>
<comment type="caution">
    <text evidence="7">The sequence shown here is derived from an EMBL/GenBank/DDBJ whole genome shotgun (WGS) entry which is preliminary data.</text>
</comment>
<keyword evidence="8" id="KW-1185">Reference proteome</keyword>
<dbReference type="EMBL" id="JAEDAH010000053">
    <property type="protein sequence ID" value="MCA6064072.1"/>
    <property type="molecule type" value="Genomic_DNA"/>
</dbReference>
<feature type="chain" id="PRO_5047409616" evidence="5">
    <location>
        <begin position="23"/>
        <end position="374"/>
    </location>
</feature>
<evidence type="ECO:0000313" key="8">
    <source>
        <dbReference type="Proteomes" id="UP000714380"/>
    </source>
</evidence>
<dbReference type="CDD" id="cd00342">
    <property type="entry name" value="gram_neg_porins"/>
    <property type="match status" value="1"/>
</dbReference>
<feature type="signal peptide" evidence="5">
    <location>
        <begin position="1"/>
        <end position="22"/>
    </location>
</feature>
<evidence type="ECO:0000256" key="3">
    <source>
        <dbReference type="ARBA" id="ARBA00023136"/>
    </source>
</evidence>
<evidence type="ECO:0000259" key="6">
    <source>
        <dbReference type="Pfam" id="PF13609"/>
    </source>
</evidence>
<comment type="subcellular location">
    <subcellularLocation>
        <location evidence="1">Cell outer membrane</location>
        <topology evidence="1">Multi-pass membrane protein</topology>
    </subcellularLocation>
</comment>
<keyword evidence="2 5" id="KW-0732">Signal</keyword>
<evidence type="ECO:0000256" key="5">
    <source>
        <dbReference type="SAM" id="SignalP"/>
    </source>
</evidence>
<dbReference type="Proteomes" id="UP000714380">
    <property type="component" value="Unassembled WGS sequence"/>
</dbReference>
<evidence type="ECO:0000256" key="4">
    <source>
        <dbReference type="SAM" id="MobiDB-lite"/>
    </source>
</evidence>
<dbReference type="Pfam" id="PF13609">
    <property type="entry name" value="Porin_4"/>
    <property type="match status" value="1"/>
</dbReference>